<evidence type="ECO:0000256" key="6">
    <source>
        <dbReference type="ARBA" id="ARBA00023015"/>
    </source>
</evidence>
<keyword evidence="5 11" id="KW-0862">Zinc</keyword>
<feature type="compositionally biased region" description="Basic and acidic residues" evidence="12">
    <location>
        <begin position="453"/>
        <end position="462"/>
    </location>
</feature>
<dbReference type="PANTHER" id="PTHR16515">
    <property type="entry name" value="PR DOMAIN ZINC FINGER PROTEIN"/>
    <property type="match status" value="1"/>
</dbReference>
<dbReference type="FunFam" id="3.30.160.60:FF:001649">
    <property type="entry name" value="C2H2 transcription factor Swi5"/>
    <property type="match status" value="1"/>
</dbReference>
<keyword evidence="4 10" id="KW-0863">Zinc-finger</keyword>
<name>A0A182T482_9DIPT</name>
<dbReference type="InterPro" id="IPR036236">
    <property type="entry name" value="Znf_C2H2_sf"/>
</dbReference>
<evidence type="ECO:0000256" key="11">
    <source>
        <dbReference type="PROSITE-ProRule" id="PRU01263"/>
    </source>
</evidence>
<evidence type="ECO:0000256" key="7">
    <source>
        <dbReference type="ARBA" id="ARBA00023125"/>
    </source>
</evidence>
<keyword evidence="16" id="KW-1185">Reference proteome</keyword>
<evidence type="ECO:0000256" key="9">
    <source>
        <dbReference type="ARBA" id="ARBA00023242"/>
    </source>
</evidence>
<dbReference type="SUPFAM" id="SSF57716">
    <property type="entry name" value="Glucocorticoid receptor-like (DNA-binding domain)"/>
    <property type="match status" value="1"/>
</dbReference>
<dbReference type="InterPro" id="IPR012934">
    <property type="entry name" value="Znf_AD"/>
</dbReference>
<dbReference type="Pfam" id="PF00096">
    <property type="entry name" value="zf-C2H2"/>
    <property type="match status" value="4"/>
</dbReference>
<evidence type="ECO:0000256" key="10">
    <source>
        <dbReference type="PROSITE-ProRule" id="PRU00042"/>
    </source>
</evidence>
<dbReference type="PROSITE" id="PS50157">
    <property type="entry name" value="ZINC_FINGER_C2H2_2"/>
    <property type="match status" value="5"/>
</dbReference>
<feature type="compositionally biased region" description="Polar residues" evidence="12">
    <location>
        <begin position="441"/>
        <end position="451"/>
    </location>
</feature>
<evidence type="ECO:0000256" key="2">
    <source>
        <dbReference type="ARBA" id="ARBA00022723"/>
    </source>
</evidence>
<evidence type="ECO:0000256" key="4">
    <source>
        <dbReference type="ARBA" id="ARBA00022771"/>
    </source>
</evidence>
<dbReference type="EnsemblMetazoa" id="AMAM019310-RA">
    <property type="protein sequence ID" value="AMAM019310-PA"/>
    <property type="gene ID" value="AMAM019310"/>
</dbReference>
<evidence type="ECO:0000313" key="16">
    <source>
        <dbReference type="Proteomes" id="UP000075901"/>
    </source>
</evidence>
<dbReference type="VEuPathDB" id="VectorBase:AMAM019310"/>
<dbReference type="InterPro" id="IPR050331">
    <property type="entry name" value="Zinc_finger"/>
</dbReference>
<feature type="domain" description="ZAD" evidence="14">
    <location>
        <begin position="23"/>
        <end position="98"/>
    </location>
</feature>
<dbReference type="Gene3D" id="3.30.160.60">
    <property type="entry name" value="Classic Zinc Finger"/>
    <property type="match status" value="5"/>
</dbReference>
<reference evidence="16" key="1">
    <citation type="submission" date="2013-09" db="EMBL/GenBank/DDBJ databases">
        <title>The Genome Sequence of Anopheles maculatus species B.</title>
        <authorList>
            <consortium name="The Broad Institute Genomics Platform"/>
            <person name="Neafsey D.E."/>
            <person name="Besansky N."/>
            <person name="Howell P."/>
            <person name="Walton C."/>
            <person name="Young S.K."/>
            <person name="Zeng Q."/>
            <person name="Gargeya S."/>
            <person name="Fitzgerald M."/>
            <person name="Haas B."/>
            <person name="Abouelleil A."/>
            <person name="Allen A.W."/>
            <person name="Alvarado L."/>
            <person name="Arachchi H.M."/>
            <person name="Berlin A.M."/>
            <person name="Chapman S.B."/>
            <person name="Gainer-Dewar J."/>
            <person name="Goldberg J."/>
            <person name="Griggs A."/>
            <person name="Gujja S."/>
            <person name="Hansen M."/>
            <person name="Howarth C."/>
            <person name="Imamovic A."/>
            <person name="Ireland A."/>
            <person name="Larimer J."/>
            <person name="McCowan C."/>
            <person name="Murphy C."/>
            <person name="Pearson M."/>
            <person name="Poon T.W."/>
            <person name="Priest M."/>
            <person name="Roberts A."/>
            <person name="Saif S."/>
            <person name="Shea T."/>
            <person name="Sisk P."/>
            <person name="Sykes S."/>
            <person name="Wortman J."/>
            <person name="Nusbaum C."/>
            <person name="Birren B."/>
        </authorList>
    </citation>
    <scope>NUCLEOTIDE SEQUENCE [LARGE SCALE GENOMIC DNA]</scope>
    <source>
        <strain evidence="16">maculatus3</strain>
    </source>
</reference>
<dbReference type="PANTHER" id="PTHR16515:SF49">
    <property type="entry name" value="GASTRULA ZINC FINGER PROTEIN XLCGF49.1-LIKE-RELATED"/>
    <property type="match status" value="1"/>
</dbReference>
<reference evidence="15" key="2">
    <citation type="submission" date="2020-05" db="UniProtKB">
        <authorList>
            <consortium name="EnsemblMetazoa"/>
        </authorList>
    </citation>
    <scope>IDENTIFICATION</scope>
    <source>
        <strain evidence="15">maculatus3</strain>
    </source>
</reference>
<evidence type="ECO:0000259" key="13">
    <source>
        <dbReference type="PROSITE" id="PS50157"/>
    </source>
</evidence>
<dbReference type="PROSITE" id="PS51915">
    <property type="entry name" value="ZAD"/>
    <property type="match status" value="1"/>
</dbReference>
<keyword evidence="7" id="KW-0238">DNA-binding</keyword>
<dbReference type="FunFam" id="3.30.160.60:FF:000100">
    <property type="entry name" value="Zinc finger 45-like"/>
    <property type="match status" value="1"/>
</dbReference>
<feature type="binding site" evidence="11">
    <location>
        <position position="74"/>
    </location>
    <ligand>
        <name>Zn(2+)</name>
        <dbReference type="ChEBI" id="CHEBI:29105"/>
    </ligand>
</feature>
<evidence type="ECO:0000256" key="8">
    <source>
        <dbReference type="ARBA" id="ARBA00023163"/>
    </source>
</evidence>
<dbReference type="SUPFAM" id="SSF57667">
    <property type="entry name" value="beta-beta-alpha zinc fingers"/>
    <property type="match status" value="3"/>
</dbReference>
<keyword evidence="2 11" id="KW-0479">Metal-binding</keyword>
<evidence type="ECO:0000256" key="3">
    <source>
        <dbReference type="ARBA" id="ARBA00022737"/>
    </source>
</evidence>
<sequence>MTSCGNILLDGSTASDPYTEWNNTCRTCLQAGATRSIFELDQCSPLSYADKVLHCAGVAIREQDNLPNRICTQCIENLRVAYRFRMKCLETNAVLLGETSIDCFDEKSKLEEIEPSSSPTTEDERDHIAIHMDSGVIYTYKPPVGLDVKLTQPSLGDGGKRAPPSGGATLMMVDPSSLSTVNEDENMLLAIDTAIPDAEQEDIEYFIYVKDDDELEAVLPTMKGNAALMAPSVRVEHTEPTTVENRYHSTGEKRLKTLQTIRKTNRPNEMKPTIETVTSQPATDGTGGMETVIRVKRNLAGPKPSFLCKICDVTYKHKHALETHMRRHQGDRPYKCEHCDKSFVVPFELQRHARIHTGQKPYKCRYCDRAYSDFGSKTKHERTHTGERPYVCDFCGKAFSYSHVLNSHRLTHTGVKKFGCTICGRRFAKSHHLKSHRNTHKTQSLVATVASSPKEDVVEPHGENNNIKQEETADVMYTALLQDELIAPNGVIPMSESTPLALLGQQSVGSGVLVDSYQDTAGAGLLPTEWSLVDGVKGELTGTSVVTITQEELENVSIVTFNDYMMKTSGLEGFLVEEEDSAEAGGDALIERQMMDR</sequence>
<dbReference type="GO" id="GO:0005634">
    <property type="term" value="C:nucleus"/>
    <property type="evidence" value="ECO:0007669"/>
    <property type="project" value="UniProtKB-SubCell"/>
</dbReference>
<dbReference type="FunFam" id="3.30.160.60:FF:000325">
    <property type="entry name" value="ZFP90 zinc finger protein"/>
    <property type="match status" value="1"/>
</dbReference>
<dbReference type="InterPro" id="IPR013087">
    <property type="entry name" value="Znf_C2H2_type"/>
</dbReference>
<feature type="domain" description="C2H2-type" evidence="13">
    <location>
        <begin position="334"/>
        <end position="361"/>
    </location>
</feature>
<dbReference type="GO" id="GO:0010468">
    <property type="term" value="P:regulation of gene expression"/>
    <property type="evidence" value="ECO:0007669"/>
    <property type="project" value="TreeGrafter"/>
</dbReference>
<feature type="binding site" evidence="11">
    <location>
        <position position="25"/>
    </location>
    <ligand>
        <name>Zn(2+)</name>
        <dbReference type="ChEBI" id="CHEBI:29105"/>
    </ligand>
</feature>
<dbReference type="GO" id="GO:0008270">
    <property type="term" value="F:zinc ion binding"/>
    <property type="evidence" value="ECO:0007669"/>
    <property type="project" value="UniProtKB-UniRule"/>
</dbReference>
<dbReference type="SMART" id="SM00355">
    <property type="entry name" value="ZnF_C2H2"/>
    <property type="match status" value="5"/>
</dbReference>
<feature type="binding site" evidence="11">
    <location>
        <position position="28"/>
    </location>
    <ligand>
        <name>Zn(2+)</name>
        <dbReference type="ChEBI" id="CHEBI:29105"/>
    </ligand>
</feature>
<evidence type="ECO:0000256" key="12">
    <source>
        <dbReference type="SAM" id="MobiDB-lite"/>
    </source>
</evidence>
<comment type="subcellular location">
    <subcellularLocation>
        <location evidence="1">Nucleus</location>
    </subcellularLocation>
</comment>
<dbReference type="Proteomes" id="UP000075901">
    <property type="component" value="Unassembled WGS sequence"/>
</dbReference>
<evidence type="ECO:0008006" key="17">
    <source>
        <dbReference type="Google" id="ProtNLM"/>
    </source>
</evidence>
<feature type="region of interest" description="Disordered" evidence="12">
    <location>
        <begin position="433"/>
        <end position="462"/>
    </location>
</feature>
<accession>A0A182T482</accession>
<dbReference type="Gene3D" id="3.40.1800.20">
    <property type="match status" value="1"/>
</dbReference>
<keyword evidence="8" id="KW-0804">Transcription</keyword>
<dbReference type="AlphaFoldDB" id="A0A182T482"/>
<keyword evidence="9" id="KW-0539">Nucleus</keyword>
<organism evidence="15 16">
    <name type="scientific">Anopheles maculatus</name>
    <dbReference type="NCBI Taxonomy" id="74869"/>
    <lineage>
        <taxon>Eukaryota</taxon>
        <taxon>Metazoa</taxon>
        <taxon>Ecdysozoa</taxon>
        <taxon>Arthropoda</taxon>
        <taxon>Hexapoda</taxon>
        <taxon>Insecta</taxon>
        <taxon>Pterygota</taxon>
        <taxon>Neoptera</taxon>
        <taxon>Endopterygota</taxon>
        <taxon>Diptera</taxon>
        <taxon>Nematocera</taxon>
        <taxon>Culicoidea</taxon>
        <taxon>Culicidae</taxon>
        <taxon>Anophelinae</taxon>
        <taxon>Anopheles</taxon>
        <taxon>Anopheles maculatus group</taxon>
    </lineage>
</organism>
<feature type="domain" description="C2H2-type" evidence="13">
    <location>
        <begin position="390"/>
        <end position="417"/>
    </location>
</feature>
<feature type="binding site" evidence="11">
    <location>
        <position position="71"/>
    </location>
    <ligand>
        <name>Zn(2+)</name>
        <dbReference type="ChEBI" id="CHEBI:29105"/>
    </ligand>
</feature>
<evidence type="ECO:0000259" key="14">
    <source>
        <dbReference type="PROSITE" id="PS51915"/>
    </source>
</evidence>
<dbReference type="FunFam" id="3.30.160.60:FF:000180">
    <property type="entry name" value="Zinc finger protein 689"/>
    <property type="match status" value="1"/>
</dbReference>
<feature type="domain" description="C2H2-type" evidence="13">
    <location>
        <begin position="306"/>
        <end position="333"/>
    </location>
</feature>
<evidence type="ECO:0000256" key="5">
    <source>
        <dbReference type="ARBA" id="ARBA00022833"/>
    </source>
</evidence>
<keyword evidence="3" id="KW-0677">Repeat</keyword>
<protein>
    <recommendedName>
        <fullName evidence="17">Protein krueppel</fullName>
    </recommendedName>
</protein>
<feature type="domain" description="C2H2-type" evidence="13">
    <location>
        <begin position="418"/>
        <end position="445"/>
    </location>
</feature>
<dbReference type="GO" id="GO:0003677">
    <property type="term" value="F:DNA binding"/>
    <property type="evidence" value="ECO:0007669"/>
    <property type="project" value="UniProtKB-KW"/>
</dbReference>
<keyword evidence="6" id="KW-0805">Transcription regulation</keyword>
<dbReference type="PROSITE" id="PS00028">
    <property type="entry name" value="ZINC_FINGER_C2H2_1"/>
    <property type="match status" value="5"/>
</dbReference>
<dbReference type="SMART" id="SM00868">
    <property type="entry name" value="zf-AD"/>
    <property type="match status" value="1"/>
</dbReference>
<feature type="domain" description="C2H2-type" evidence="13">
    <location>
        <begin position="362"/>
        <end position="389"/>
    </location>
</feature>
<proteinExistence type="predicted"/>
<evidence type="ECO:0000256" key="1">
    <source>
        <dbReference type="ARBA" id="ARBA00004123"/>
    </source>
</evidence>
<dbReference type="Pfam" id="PF07776">
    <property type="entry name" value="zf-AD"/>
    <property type="match status" value="1"/>
</dbReference>
<evidence type="ECO:0000313" key="15">
    <source>
        <dbReference type="EnsemblMetazoa" id="AMAM019310-PA"/>
    </source>
</evidence>